<name>A0AC35TH60_9BILA</name>
<accession>A0AC35TH60</accession>
<reference evidence="2" key="1">
    <citation type="submission" date="2016-11" db="UniProtKB">
        <authorList>
            <consortium name="WormBaseParasite"/>
        </authorList>
    </citation>
    <scope>IDENTIFICATION</scope>
    <source>
        <strain evidence="2">KR3021</strain>
    </source>
</reference>
<sequence>MKLLTAVLYAVYLLYSVQASQPKLRTLKAEAFAKKHSLTKDLFSFDDSIYTAQLPRNVEVLDYTLSIKPYYPNDGAAPYPIEREFTFDGSSTCTLTLLQTVSYLDMHQLNLKMNQVSITDSNGIPQYLNYIHSDNTLQTIRIAPILGFQFNQTYTINFVYTGLIDDVQGMGLFRTSWLDPAGGTHYQISTQFEATSARQVFPCFDEPYFKSVFTVTLIYPVNMVALSNTAEVYPTYIDGFYQTITFPRTLKMSTYLVAFTIGKYTSRRAISANGVQIRSWAFPGMEDRLDFSVQTTSNCLTAMEAFVNEKYAYSKLDNVALTGFNAGAMENIGLMTYLQPLMLFNPLTDYTSVKLENSKVICHETAHQFYGDTVTTAWWNDIFLNEGFAEFFENFIQTKATPSEAAFFDSSIIQESQEGALMADEDANSHPLIVPNGASFDTITYSKGASLLYMIQGVVGPNNFQKGLQNYLSAHKFTAVTSEDLWTALSNATTLTDWCGQPLNISELMLPWTTQMGFPRIDVVFDSTKGYTISQTPYANYTQAVPSPFNYTWPVPLMIQTDTAKPTLYWLAPPDNNCQAPTKVVIPPTAKYVMANADSKSFVRINYDDASFYKLSDAVTASPNSFSINSKIRIMNDEWRPVQLKMYNNKPVDMFRVFSISRTILQNTAPNVNIYGSVSAVIRSMLNWGSTTFSKNLVVSYVKDIVSNMADQMSWLDQGSYDLDTLRKDLIWLSVKMNDQVNIQNGLNYFRQITTTCQHIYTSGCNPYPPDVRSSIYCAIAKQGTDPQFTTLLSYFTSFANSNYYDDNEVLSFAEGLMCAEDPVRIHNVFVAFMNYPILFKKAAKGLLLNKNGIEYINTFFADTLSQTPTDDQFNYYLTLFSDFYNTDALVTSLLITMNDNVGGLSNTQYAALKRVYDNCVLQVAQSTAYFPQMARVIYDLYVPFGKTPWPSTLDGTIMPTSYAPTIQINIPADNAVYPWYAEYTTSGRVTIQFTTADMPLQNIAINVHRMLITNIDVFRADQSLLPIDYVNLNFDYQKGVLYIPVLADDFGNQASYSMDISWQGFVAPSFSEGVTTNNGVIEYSKLRSTLLFTDLEGGPSCRSFIPSFDTPELKATWSTTIIHPSSLVALSNTQSMPTDSFLIDQQPGYSGYSTTTFGETPVMSSYLVAVAVGQFSSMQGSTSMSQIPVRVWTFNGMEIYGKLALRTAIDTINYLEQWTNLNYPINKLDILALPQYTQQASAMENWGLIIGDINALFLDETFATAKQRLDVVNVVAAACSFQFFGNLVTMDNWNDIFLNRGLAAHFSTKSLASMRLDQPDIYDYIHIRRQQQSLANDDNMAIAQPVIGNVNTTNIFGYQSFSKAASLLHMLNNVMGEDAFKIGITEYLTLFEFENAGPTDLWQRLNTGAQQKNIPDIHNTPNSFLDVNSVMVPFTTQIGYPILNIDSTDRYFPFSETPSLDVSKAPITPSKYLWTVPVTTFAQDGSIAQNWFDPTYFYNQYWNTQDNVNGKIQNYGGNSYMRVKYDDQSWKLLTLMLGNKSAFITPITKASIIYDTLDQIRRQQVTWARFFDLTTTLNFETSHIVFDAYKQGFDLLQEQLKMSPIYSKYRTQILSSIENIYIHYGWIYSNNWVQTTGNSYITELACFHQDKDCLASASTSFNAFISACAGEISTTSECNSVPMDFRKVQYCYGVAQNSAASLQLLNTYLMVQSTSFYFDRDVSNLLHGLGCVTDATQLDNMFKLTIQGVIDVRLFERIAKNDDSGLVLYNWAITNGKMIANSYFFSNFVKAMTYGWNSADLLTKLTGLSWGGQVLSDGQQAFVNSTVTYINSNIQFYETNGGSISNWLNSV</sequence>
<protein>
    <submittedName>
        <fullName evidence="2">Aminopeptidase</fullName>
    </submittedName>
</protein>
<dbReference type="Proteomes" id="UP000095286">
    <property type="component" value="Unplaced"/>
</dbReference>
<dbReference type="WBParaSite" id="RSKR_0000064400.1">
    <property type="protein sequence ID" value="RSKR_0000064400.1"/>
    <property type="gene ID" value="RSKR_0000064400"/>
</dbReference>
<evidence type="ECO:0000313" key="2">
    <source>
        <dbReference type="WBParaSite" id="RSKR_0000064400.1"/>
    </source>
</evidence>
<organism evidence="1 2">
    <name type="scientific">Rhabditophanes sp. KR3021</name>
    <dbReference type="NCBI Taxonomy" id="114890"/>
    <lineage>
        <taxon>Eukaryota</taxon>
        <taxon>Metazoa</taxon>
        <taxon>Ecdysozoa</taxon>
        <taxon>Nematoda</taxon>
        <taxon>Chromadorea</taxon>
        <taxon>Rhabditida</taxon>
        <taxon>Tylenchina</taxon>
        <taxon>Panagrolaimomorpha</taxon>
        <taxon>Strongyloidoidea</taxon>
        <taxon>Alloionematidae</taxon>
        <taxon>Rhabditophanes</taxon>
    </lineage>
</organism>
<proteinExistence type="predicted"/>
<evidence type="ECO:0000313" key="1">
    <source>
        <dbReference type="Proteomes" id="UP000095286"/>
    </source>
</evidence>